<evidence type="ECO:0000313" key="3">
    <source>
        <dbReference type="Proteomes" id="UP000324358"/>
    </source>
</evidence>
<feature type="chain" id="PRO_5022869618" evidence="1">
    <location>
        <begin position="30"/>
        <end position="129"/>
    </location>
</feature>
<name>A0A5D0QWW1_9FLAO</name>
<dbReference type="RefSeq" id="WP_066252881.1">
    <property type="nucleotide sequence ID" value="NZ_VSKL01000002.1"/>
</dbReference>
<organism evidence="2 3">
    <name type="scientific">Bizionia algoritergicola</name>
    <dbReference type="NCBI Taxonomy" id="291187"/>
    <lineage>
        <taxon>Bacteria</taxon>
        <taxon>Pseudomonadati</taxon>
        <taxon>Bacteroidota</taxon>
        <taxon>Flavobacteriia</taxon>
        <taxon>Flavobacteriales</taxon>
        <taxon>Flavobacteriaceae</taxon>
        <taxon>Bizionia</taxon>
    </lineage>
</organism>
<protein>
    <submittedName>
        <fullName evidence="2">Uncharacterized protein</fullName>
    </submittedName>
</protein>
<accession>A0A5D0QWW1</accession>
<reference evidence="2 3" key="1">
    <citation type="submission" date="2019-08" db="EMBL/GenBank/DDBJ databases">
        <title>Genomes of Antarctic Bizionia species.</title>
        <authorList>
            <person name="Bowman J.P."/>
        </authorList>
    </citation>
    <scope>NUCLEOTIDE SEQUENCE [LARGE SCALE GENOMIC DNA]</scope>
    <source>
        <strain evidence="2 3">APA-1</strain>
    </source>
</reference>
<dbReference type="Proteomes" id="UP000324358">
    <property type="component" value="Unassembled WGS sequence"/>
</dbReference>
<dbReference type="AlphaFoldDB" id="A0A5D0QWW1"/>
<keyword evidence="3" id="KW-1185">Reference proteome</keyword>
<dbReference type="OrthoDB" id="713751at2"/>
<gene>
    <name evidence="2" type="ORF">ES675_05950</name>
</gene>
<feature type="signal peptide" evidence="1">
    <location>
        <begin position="1"/>
        <end position="29"/>
    </location>
</feature>
<evidence type="ECO:0000256" key="1">
    <source>
        <dbReference type="SAM" id="SignalP"/>
    </source>
</evidence>
<dbReference type="EMBL" id="VSKL01000002">
    <property type="protein sequence ID" value="TYB73206.1"/>
    <property type="molecule type" value="Genomic_DNA"/>
</dbReference>
<comment type="caution">
    <text evidence="2">The sequence shown here is derived from an EMBL/GenBank/DDBJ whole genome shotgun (WGS) entry which is preliminary data.</text>
</comment>
<proteinExistence type="predicted"/>
<sequence>MIKKNPYSNKLSRIFSMLAILFALSPCSAKETFLGTLEIDFQRPAHKTIATHFSEICQLATVDGFQVVKTTELQTLKLIATKPSINFADLSPSVQPRIGVKYSKKTSGVSPPFYILYQCLKLDTAATYA</sequence>
<evidence type="ECO:0000313" key="2">
    <source>
        <dbReference type="EMBL" id="TYB73206.1"/>
    </source>
</evidence>
<keyword evidence="1" id="KW-0732">Signal</keyword>